<organism evidence="1 2">
    <name type="scientific">Planctopirus limnophila (strain ATCC 43296 / DSM 3776 / IFAM 1008 / Mu 290)</name>
    <name type="common">Planctomyces limnophilus</name>
    <dbReference type="NCBI Taxonomy" id="521674"/>
    <lineage>
        <taxon>Bacteria</taxon>
        <taxon>Pseudomonadati</taxon>
        <taxon>Planctomycetota</taxon>
        <taxon>Planctomycetia</taxon>
        <taxon>Planctomycetales</taxon>
        <taxon>Planctomycetaceae</taxon>
        <taxon>Planctopirus</taxon>
    </lineage>
</organism>
<evidence type="ECO:0000313" key="1">
    <source>
        <dbReference type="EMBL" id="ADG68907.1"/>
    </source>
</evidence>
<dbReference type="KEGG" id="plm:Plim_3091"/>
<keyword evidence="2" id="KW-1185">Reference proteome</keyword>
<protein>
    <submittedName>
        <fullName evidence="1">Uncharacterized protein</fullName>
    </submittedName>
</protein>
<dbReference type="AlphaFoldDB" id="D5SSV6"/>
<dbReference type="HOGENOM" id="CLU_2684652_0_0_0"/>
<gene>
    <name evidence="1" type="ordered locus">Plim_3091</name>
</gene>
<reference evidence="1 2" key="1">
    <citation type="journal article" date="2010" name="Stand. Genomic Sci.">
        <title>Complete genome sequence of Planctomyces limnophilus type strain (Mu 290).</title>
        <authorList>
            <person name="Labutti K."/>
            <person name="Sikorski J."/>
            <person name="Schneider S."/>
            <person name="Nolan M."/>
            <person name="Lucas S."/>
            <person name="Glavina Del Rio T."/>
            <person name="Tice H."/>
            <person name="Cheng J.F."/>
            <person name="Goodwin L."/>
            <person name="Pitluck S."/>
            <person name="Liolios K."/>
            <person name="Ivanova N."/>
            <person name="Mavromatis K."/>
            <person name="Mikhailova N."/>
            <person name="Pati A."/>
            <person name="Chen A."/>
            <person name="Palaniappan K."/>
            <person name="Land M."/>
            <person name="Hauser L."/>
            <person name="Chang Y.J."/>
            <person name="Jeffries C.D."/>
            <person name="Tindall B.J."/>
            <person name="Rohde M."/>
            <person name="Goker M."/>
            <person name="Woyke T."/>
            <person name="Bristow J."/>
            <person name="Eisen J.A."/>
            <person name="Markowitz V."/>
            <person name="Hugenholtz P."/>
            <person name="Kyrpides N.C."/>
            <person name="Klenk H.P."/>
            <person name="Lapidus A."/>
        </authorList>
    </citation>
    <scope>NUCLEOTIDE SEQUENCE [LARGE SCALE GENOMIC DNA]</scope>
    <source>
        <strain evidence="2">ATCC 43296 / DSM 3776 / IFAM 1008 / 290</strain>
    </source>
</reference>
<dbReference type="Proteomes" id="UP000002220">
    <property type="component" value="Chromosome"/>
</dbReference>
<name>D5SSV6_PLAL2</name>
<evidence type="ECO:0000313" key="2">
    <source>
        <dbReference type="Proteomes" id="UP000002220"/>
    </source>
</evidence>
<proteinExistence type="predicted"/>
<sequence>MYYICTQRAFAIPAYLGRERKRKRFRPGEELSRPVREMNGRIAFHSRRESHAGNSHDTSKTSLARINLLRYDES</sequence>
<dbReference type="EMBL" id="CP001744">
    <property type="protein sequence ID" value="ADG68907.1"/>
    <property type="molecule type" value="Genomic_DNA"/>
</dbReference>
<dbReference type="RefSeq" id="WP_013111338.1">
    <property type="nucleotide sequence ID" value="NC_014148.1"/>
</dbReference>
<accession>D5SSV6</accession>
<dbReference type="STRING" id="521674.Plim_3091"/>